<dbReference type="Pfam" id="PF08281">
    <property type="entry name" value="Sigma70_r4_2"/>
    <property type="match status" value="1"/>
</dbReference>
<sequence>MKKNDVESGELLPDSPEKFAKDNRNELLYLMCDLEILDRDILVRRFFQGMENEEIARHMGLKEAAVAERIAYAIGLRNDWVVS</sequence>
<dbReference type="OrthoDB" id="2678696at2"/>
<dbReference type="GO" id="GO:0016987">
    <property type="term" value="F:sigma factor activity"/>
    <property type="evidence" value="ECO:0007669"/>
    <property type="project" value="InterPro"/>
</dbReference>
<dbReference type="Gene3D" id="1.10.10.10">
    <property type="entry name" value="Winged helix-like DNA-binding domain superfamily/Winged helix DNA-binding domain"/>
    <property type="match status" value="1"/>
</dbReference>
<reference evidence="2 3" key="1">
    <citation type="journal article" date="2018" name="Int. J. Syst. Evol. Microbiol.">
        <title>Planococcus salinus sp. nov., a moderately halophilic bacterium isolated from a saline-alkali soil.</title>
        <authorList>
            <person name="Gan L."/>
        </authorList>
    </citation>
    <scope>NUCLEOTIDE SEQUENCE [LARGE SCALE GENOMIC DNA]</scope>
    <source>
        <strain evidence="2 3">LCB217</strain>
    </source>
</reference>
<dbReference type="InterPro" id="IPR013249">
    <property type="entry name" value="RNA_pol_sigma70_r4_t2"/>
</dbReference>
<evidence type="ECO:0000313" key="3">
    <source>
        <dbReference type="Proteomes" id="UP000275473"/>
    </source>
</evidence>
<gene>
    <name evidence="2" type="ORF">EEX84_02360</name>
</gene>
<dbReference type="EMBL" id="RIAX01000001">
    <property type="protein sequence ID" value="RNF41210.1"/>
    <property type="molecule type" value="Genomic_DNA"/>
</dbReference>
<dbReference type="AlphaFoldDB" id="A0A3M8PEI3"/>
<comment type="caution">
    <text evidence="2">The sequence shown here is derived from an EMBL/GenBank/DDBJ whole genome shotgun (WGS) entry which is preliminary data.</text>
</comment>
<dbReference type="Proteomes" id="UP000275473">
    <property type="component" value="Unassembled WGS sequence"/>
</dbReference>
<proteinExistence type="predicted"/>
<evidence type="ECO:0000313" key="2">
    <source>
        <dbReference type="EMBL" id="RNF41210.1"/>
    </source>
</evidence>
<keyword evidence="3" id="KW-1185">Reference proteome</keyword>
<dbReference type="GO" id="GO:0006352">
    <property type="term" value="P:DNA-templated transcription initiation"/>
    <property type="evidence" value="ECO:0007669"/>
    <property type="project" value="InterPro"/>
</dbReference>
<dbReference type="GO" id="GO:0003677">
    <property type="term" value="F:DNA binding"/>
    <property type="evidence" value="ECO:0007669"/>
    <property type="project" value="InterPro"/>
</dbReference>
<dbReference type="RefSeq" id="WP_123163957.1">
    <property type="nucleotide sequence ID" value="NZ_RIAX01000001.1"/>
</dbReference>
<accession>A0A3M8PEI3</accession>
<organism evidence="2 3">
    <name type="scientific">Planococcus salinus</name>
    <dbReference type="NCBI Taxonomy" id="1848460"/>
    <lineage>
        <taxon>Bacteria</taxon>
        <taxon>Bacillati</taxon>
        <taxon>Bacillota</taxon>
        <taxon>Bacilli</taxon>
        <taxon>Bacillales</taxon>
        <taxon>Caryophanaceae</taxon>
        <taxon>Planococcus</taxon>
    </lineage>
</organism>
<dbReference type="SUPFAM" id="SSF88659">
    <property type="entry name" value="Sigma3 and sigma4 domains of RNA polymerase sigma factors"/>
    <property type="match status" value="1"/>
</dbReference>
<dbReference type="InterPro" id="IPR013324">
    <property type="entry name" value="RNA_pol_sigma_r3/r4-like"/>
</dbReference>
<protein>
    <recommendedName>
        <fullName evidence="1">RNA polymerase sigma factor 70 region 4 type 2 domain-containing protein</fullName>
    </recommendedName>
</protein>
<dbReference type="InterPro" id="IPR036388">
    <property type="entry name" value="WH-like_DNA-bd_sf"/>
</dbReference>
<feature type="domain" description="RNA polymerase sigma factor 70 region 4 type 2" evidence="1">
    <location>
        <begin position="25"/>
        <end position="70"/>
    </location>
</feature>
<name>A0A3M8PEI3_9BACL</name>
<evidence type="ECO:0000259" key="1">
    <source>
        <dbReference type="Pfam" id="PF08281"/>
    </source>
</evidence>